<feature type="region of interest" description="Disordered" evidence="1">
    <location>
        <begin position="1"/>
        <end position="34"/>
    </location>
</feature>
<dbReference type="GeneID" id="20647354"/>
<feature type="compositionally biased region" description="Basic and acidic residues" evidence="1">
    <location>
        <begin position="132"/>
        <end position="155"/>
    </location>
</feature>
<accession>G5A0L3</accession>
<dbReference type="KEGG" id="psoj:PHYSODRAFT_337350"/>
<dbReference type="Proteomes" id="UP000002640">
    <property type="component" value="Unassembled WGS sequence"/>
</dbReference>
<sequence length="232" mass="25670">MGADEAKKADGHVDTDIEMEGDSSSDKNAATPETRDACWRQINPAQRRTQWPLWMRQNLLRTRQANPSRSSYNKSAHAPTLRLNCKRLRPGTKAMGGHFTKETLLPMSSIGAYAAEPKALKQQSLFDAFAGERDAPHQPSEDEVKKGTDLEKTEMDSGPTPSVLMETQDEDEDVECVGENLTETKRDLQVWLNAIGGKITDVEANGQCGWLAIYAAAHNVENDVLDMTPKTI</sequence>
<organism evidence="2 3">
    <name type="scientific">Phytophthora sojae (strain P6497)</name>
    <name type="common">Soybean stem and root rot agent</name>
    <name type="synonym">Phytophthora megasperma f. sp. glycines</name>
    <dbReference type="NCBI Taxonomy" id="1094619"/>
    <lineage>
        <taxon>Eukaryota</taxon>
        <taxon>Sar</taxon>
        <taxon>Stramenopiles</taxon>
        <taxon>Oomycota</taxon>
        <taxon>Peronosporomycetes</taxon>
        <taxon>Peronosporales</taxon>
        <taxon>Peronosporaceae</taxon>
        <taxon>Phytophthora</taxon>
    </lineage>
</organism>
<dbReference type="InParanoid" id="G5A0L3"/>
<evidence type="ECO:0000256" key="1">
    <source>
        <dbReference type="SAM" id="MobiDB-lite"/>
    </source>
</evidence>
<reference evidence="2 3" key="1">
    <citation type="journal article" date="2006" name="Science">
        <title>Phytophthora genome sequences uncover evolutionary origins and mechanisms of pathogenesis.</title>
        <authorList>
            <person name="Tyler B.M."/>
            <person name="Tripathy S."/>
            <person name="Zhang X."/>
            <person name="Dehal P."/>
            <person name="Jiang R.H."/>
            <person name="Aerts A."/>
            <person name="Arredondo F.D."/>
            <person name="Baxter L."/>
            <person name="Bensasson D."/>
            <person name="Beynon J.L."/>
            <person name="Chapman J."/>
            <person name="Damasceno C.M."/>
            <person name="Dorrance A.E."/>
            <person name="Dou D."/>
            <person name="Dickerman A.W."/>
            <person name="Dubchak I.L."/>
            <person name="Garbelotto M."/>
            <person name="Gijzen M."/>
            <person name="Gordon S.G."/>
            <person name="Govers F."/>
            <person name="Grunwald N.J."/>
            <person name="Huang W."/>
            <person name="Ivors K.L."/>
            <person name="Jones R.W."/>
            <person name="Kamoun S."/>
            <person name="Krampis K."/>
            <person name="Lamour K.H."/>
            <person name="Lee M.K."/>
            <person name="McDonald W.H."/>
            <person name="Medina M."/>
            <person name="Meijer H.J."/>
            <person name="Nordberg E.K."/>
            <person name="Maclean D.J."/>
            <person name="Ospina-Giraldo M.D."/>
            <person name="Morris P.F."/>
            <person name="Phuntumart V."/>
            <person name="Putnam N.H."/>
            <person name="Rash S."/>
            <person name="Rose J.K."/>
            <person name="Sakihama Y."/>
            <person name="Salamov A.A."/>
            <person name="Savidor A."/>
            <person name="Scheuring C.F."/>
            <person name="Smith B.M."/>
            <person name="Sobral B.W."/>
            <person name="Terry A."/>
            <person name="Torto-Alalibo T.A."/>
            <person name="Win J."/>
            <person name="Xu Z."/>
            <person name="Zhang H."/>
            <person name="Grigoriev I.V."/>
            <person name="Rokhsar D.S."/>
            <person name="Boore J.L."/>
        </authorList>
    </citation>
    <scope>NUCLEOTIDE SEQUENCE [LARGE SCALE GENOMIC DNA]</scope>
    <source>
        <strain evidence="2 3">P6497</strain>
    </source>
</reference>
<feature type="region of interest" description="Disordered" evidence="1">
    <location>
        <begin position="132"/>
        <end position="170"/>
    </location>
</feature>
<keyword evidence="3" id="KW-1185">Reference proteome</keyword>
<protein>
    <submittedName>
        <fullName evidence="2">Uncharacterized protein</fullName>
    </submittedName>
</protein>
<feature type="compositionally biased region" description="Basic and acidic residues" evidence="1">
    <location>
        <begin position="1"/>
        <end position="15"/>
    </location>
</feature>
<proteinExistence type="predicted"/>
<gene>
    <name evidence="2" type="ORF">PHYSODRAFT_337350</name>
</gene>
<dbReference type="RefSeq" id="XP_009533294.1">
    <property type="nucleotide sequence ID" value="XM_009534999.1"/>
</dbReference>
<name>G5A0L3_PHYSP</name>
<dbReference type="EMBL" id="JH159158">
    <property type="protein sequence ID" value="EGZ10549.1"/>
    <property type="molecule type" value="Genomic_DNA"/>
</dbReference>
<dbReference type="AlphaFoldDB" id="G5A0L3"/>
<evidence type="ECO:0000313" key="3">
    <source>
        <dbReference type="Proteomes" id="UP000002640"/>
    </source>
</evidence>
<evidence type="ECO:0000313" key="2">
    <source>
        <dbReference type="EMBL" id="EGZ10549.1"/>
    </source>
</evidence>